<dbReference type="InterPro" id="IPR011032">
    <property type="entry name" value="GroES-like_sf"/>
</dbReference>
<gene>
    <name evidence="4" type="ORF">AUC43_14925</name>
</gene>
<dbReference type="Pfam" id="PF13602">
    <property type="entry name" value="ADH_zinc_N_2"/>
    <property type="match status" value="1"/>
</dbReference>
<proteinExistence type="predicted"/>
<feature type="domain" description="Enoyl reductase (ER)" evidence="3">
    <location>
        <begin position="10"/>
        <end position="320"/>
    </location>
</feature>
<dbReference type="PANTHER" id="PTHR48106:SF8">
    <property type="entry name" value="OS02G0805600 PROTEIN"/>
    <property type="match status" value="1"/>
</dbReference>
<evidence type="ECO:0000313" key="4">
    <source>
        <dbReference type="EMBL" id="ALW86262.1"/>
    </source>
</evidence>
<dbReference type="InterPro" id="IPR036291">
    <property type="entry name" value="NAD(P)-bd_dom_sf"/>
</dbReference>
<keyword evidence="1" id="KW-0521">NADP</keyword>
<dbReference type="EMBL" id="CP013909">
    <property type="protein sequence ID" value="ALW86262.1"/>
    <property type="molecule type" value="Genomic_DNA"/>
</dbReference>
<reference evidence="4 5" key="1">
    <citation type="submission" date="2015-12" db="EMBL/GenBank/DDBJ databases">
        <authorList>
            <person name="Shamseldin A."/>
            <person name="Moawad H."/>
            <person name="Abd El-Rahim W.M."/>
            <person name="Sadowsky M.J."/>
        </authorList>
    </citation>
    <scope>NUCLEOTIDE SEQUENCE [LARGE SCALE GENOMIC DNA]</scope>
    <source>
        <strain evidence="4 5">DG5B</strain>
    </source>
</reference>
<dbReference type="STRING" id="1411621.AUC43_14925"/>
<keyword evidence="2" id="KW-0560">Oxidoreductase</keyword>
<dbReference type="AlphaFoldDB" id="A0A0U3SJC3"/>
<dbReference type="GO" id="GO:0070402">
    <property type="term" value="F:NADPH binding"/>
    <property type="evidence" value="ECO:0007669"/>
    <property type="project" value="TreeGrafter"/>
</dbReference>
<accession>A0A0U3SJC3</accession>
<dbReference type="Pfam" id="PF08240">
    <property type="entry name" value="ADH_N"/>
    <property type="match status" value="1"/>
</dbReference>
<evidence type="ECO:0000313" key="5">
    <source>
        <dbReference type="Proteomes" id="UP000059542"/>
    </source>
</evidence>
<dbReference type="PANTHER" id="PTHR48106">
    <property type="entry name" value="QUINONE OXIDOREDUCTASE PIG3-RELATED"/>
    <property type="match status" value="1"/>
</dbReference>
<dbReference type="CDD" id="cd05276">
    <property type="entry name" value="p53_inducible_oxidoreductase"/>
    <property type="match status" value="1"/>
</dbReference>
<dbReference type="KEGG" id="hyg:AUC43_14925"/>
<dbReference type="Gene3D" id="3.90.180.10">
    <property type="entry name" value="Medium-chain alcohol dehydrogenases, catalytic domain"/>
    <property type="match status" value="1"/>
</dbReference>
<sequence length="328" mass="34695">MNVIIIQQPGGPEVLQLHQQPKPQPAAHEVLIKVQAAGVNRPDVLMRQGKYAGSGDVTGLVPGLEIAGIVEQCGASAERWQPGDAVCALLPAGGYAEYGVVDARHCLPVPAGLSMIEAAALPETVFTVWHNVFQRGELLPNETLLVHGGSSGIGTIAIQLAKALGSRVAITAGDAAKCDACRQLGADWAINYKTEDFGQVLQAQGVDVVLDMIGGDYIAKNLRLLKDDGRLVFINAMKGATGEFNALEVMRRRLHITGSTLRPRSADFKAALAAQVEQQVWPLVVAGKVRPVIYKTFPLAEAAAAHQLMESSAHIGKIVLEVGAGVTK</sequence>
<organism evidence="4 5">
    <name type="scientific">Hymenobacter sedentarius</name>
    <dbReference type="NCBI Taxonomy" id="1411621"/>
    <lineage>
        <taxon>Bacteria</taxon>
        <taxon>Pseudomonadati</taxon>
        <taxon>Bacteroidota</taxon>
        <taxon>Cytophagia</taxon>
        <taxon>Cytophagales</taxon>
        <taxon>Hymenobacteraceae</taxon>
        <taxon>Hymenobacter</taxon>
    </lineage>
</organism>
<dbReference type="OrthoDB" id="648910at2"/>
<name>A0A0U3SJC3_9BACT</name>
<dbReference type="RefSeq" id="WP_068195295.1">
    <property type="nucleotide sequence ID" value="NZ_CP013909.1"/>
</dbReference>
<evidence type="ECO:0000256" key="1">
    <source>
        <dbReference type="ARBA" id="ARBA00022857"/>
    </source>
</evidence>
<dbReference type="InterPro" id="IPR020843">
    <property type="entry name" value="ER"/>
</dbReference>
<dbReference type="SUPFAM" id="SSF50129">
    <property type="entry name" value="GroES-like"/>
    <property type="match status" value="1"/>
</dbReference>
<dbReference type="InterPro" id="IPR013154">
    <property type="entry name" value="ADH-like_N"/>
</dbReference>
<dbReference type="GO" id="GO:0016651">
    <property type="term" value="F:oxidoreductase activity, acting on NAD(P)H"/>
    <property type="evidence" value="ECO:0007669"/>
    <property type="project" value="TreeGrafter"/>
</dbReference>
<dbReference type="Proteomes" id="UP000059542">
    <property type="component" value="Chromosome"/>
</dbReference>
<keyword evidence="5" id="KW-1185">Reference proteome</keyword>
<protein>
    <submittedName>
        <fullName evidence="4">Zinc-binding dehydrogenase</fullName>
    </submittedName>
</protein>
<dbReference type="SMART" id="SM00829">
    <property type="entry name" value="PKS_ER"/>
    <property type="match status" value="1"/>
</dbReference>
<dbReference type="NCBIfam" id="TIGR02824">
    <property type="entry name" value="quinone_pig3"/>
    <property type="match status" value="1"/>
</dbReference>
<evidence type="ECO:0000256" key="2">
    <source>
        <dbReference type="ARBA" id="ARBA00023002"/>
    </source>
</evidence>
<dbReference type="SUPFAM" id="SSF51735">
    <property type="entry name" value="NAD(P)-binding Rossmann-fold domains"/>
    <property type="match status" value="1"/>
</dbReference>
<evidence type="ECO:0000259" key="3">
    <source>
        <dbReference type="SMART" id="SM00829"/>
    </source>
</evidence>
<dbReference type="Gene3D" id="3.40.50.720">
    <property type="entry name" value="NAD(P)-binding Rossmann-like Domain"/>
    <property type="match status" value="1"/>
</dbReference>
<dbReference type="InterPro" id="IPR014189">
    <property type="entry name" value="Quinone_OxRdtase_PIG3"/>
</dbReference>